<dbReference type="InterPro" id="IPR029056">
    <property type="entry name" value="Ribokinase-like"/>
</dbReference>
<organism evidence="7 8">
    <name type="scientific">Lactobacillus iners</name>
    <dbReference type="NCBI Taxonomy" id="147802"/>
    <lineage>
        <taxon>Bacteria</taxon>
        <taxon>Bacillati</taxon>
        <taxon>Bacillota</taxon>
        <taxon>Bacilli</taxon>
        <taxon>Lactobacillales</taxon>
        <taxon>Lactobacillaceae</taxon>
        <taxon>Lactobacillus</taxon>
    </lineage>
</organism>
<evidence type="ECO:0000256" key="1">
    <source>
        <dbReference type="ARBA" id="ARBA00012104"/>
    </source>
</evidence>
<dbReference type="InterPro" id="IPR004625">
    <property type="entry name" value="PyrdxlKinase"/>
</dbReference>
<accession>A0A6G7B9V9</accession>
<dbReference type="GO" id="GO:0008478">
    <property type="term" value="F:pyridoxal kinase activity"/>
    <property type="evidence" value="ECO:0007669"/>
    <property type="project" value="UniProtKB-EC"/>
</dbReference>
<keyword evidence="5" id="KW-0067">ATP-binding</keyword>
<evidence type="ECO:0000313" key="7">
    <source>
        <dbReference type="EMBL" id="QIH24182.1"/>
    </source>
</evidence>
<evidence type="ECO:0000256" key="3">
    <source>
        <dbReference type="ARBA" id="ARBA00022741"/>
    </source>
</evidence>
<dbReference type="GO" id="GO:0005829">
    <property type="term" value="C:cytosol"/>
    <property type="evidence" value="ECO:0007669"/>
    <property type="project" value="TreeGrafter"/>
</dbReference>
<sequence length="284" mass="31383">MRKMLIIEDLSALGQISMVSAISVATIMNVKPALLPTIILSTQSEGFGAPVSLTLEQWQNKAIEHWNNLEQEFDTMMIGYIGCISGVQNILSFLPLIRKKKLVVDPAMADQGSLYPNLPLTYPSMISTLCQYADVIVPNFTEACLLAQVDYANDSLNQSKLNQLVDKLVQRFPSTEIIITGVPLANKLAVVYVNKLNIASPMLWSVESIARHFYGTGDIFTAIVSACLAKKMSTEKAVKIAINALELAVKDSAQLTDHELLYGLKMTRLQEYLLDIEGNEIDEK</sequence>
<dbReference type="PANTHER" id="PTHR10534:SF2">
    <property type="entry name" value="PYRIDOXAL KINASE"/>
    <property type="match status" value="1"/>
</dbReference>
<reference evidence="7 8" key="1">
    <citation type="submission" date="2020-02" db="EMBL/GenBank/DDBJ databases">
        <title>Complete genome sequences of six Lactobacillus iners strains isolated from the human vagina.</title>
        <authorList>
            <person name="France M.T."/>
            <person name="Rutt L."/>
            <person name="Narina S."/>
            <person name="Arbaugh S."/>
            <person name="Humphrys M.S."/>
            <person name="Ma B."/>
            <person name="Hayward M.R."/>
            <person name="Relman D."/>
            <person name="Kwon D.S."/>
            <person name="Ravel J."/>
        </authorList>
    </citation>
    <scope>NUCLEOTIDE SEQUENCE [LARGE SCALE GENOMIC DNA]</scope>
    <source>
        <strain evidence="7 8">C0210C1</strain>
    </source>
</reference>
<dbReference type="Gene3D" id="3.40.1190.20">
    <property type="match status" value="1"/>
</dbReference>
<protein>
    <recommendedName>
        <fullName evidence="1">pyridoxal kinase</fullName>
        <ecNumber evidence="1">2.7.1.35</ecNumber>
    </recommendedName>
</protein>
<dbReference type="Proteomes" id="UP000501676">
    <property type="component" value="Chromosome"/>
</dbReference>
<dbReference type="PANTHER" id="PTHR10534">
    <property type="entry name" value="PYRIDOXAL KINASE"/>
    <property type="match status" value="1"/>
</dbReference>
<dbReference type="EMBL" id="CP049228">
    <property type="protein sequence ID" value="QIH24182.1"/>
    <property type="molecule type" value="Genomic_DNA"/>
</dbReference>
<evidence type="ECO:0000259" key="6">
    <source>
        <dbReference type="Pfam" id="PF08543"/>
    </source>
</evidence>
<dbReference type="SUPFAM" id="SSF53613">
    <property type="entry name" value="Ribokinase-like"/>
    <property type="match status" value="1"/>
</dbReference>
<feature type="domain" description="Pyridoxamine kinase/Phosphomethylpyrimidine kinase" evidence="6">
    <location>
        <begin position="74"/>
        <end position="256"/>
    </location>
</feature>
<dbReference type="Pfam" id="PF08543">
    <property type="entry name" value="Phos_pyr_kin"/>
    <property type="match status" value="1"/>
</dbReference>
<dbReference type="GO" id="GO:0009443">
    <property type="term" value="P:pyridoxal 5'-phosphate salvage"/>
    <property type="evidence" value="ECO:0007669"/>
    <property type="project" value="InterPro"/>
</dbReference>
<dbReference type="RefSeq" id="WP_164824086.1">
    <property type="nucleotide sequence ID" value="NZ_CP049228.1"/>
</dbReference>
<keyword evidence="2" id="KW-0808">Transferase</keyword>
<evidence type="ECO:0000313" key="8">
    <source>
        <dbReference type="Proteomes" id="UP000501676"/>
    </source>
</evidence>
<dbReference type="AlphaFoldDB" id="A0A6G7B9V9"/>
<evidence type="ECO:0000256" key="2">
    <source>
        <dbReference type="ARBA" id="ARBA00022679"/>
    </source>
</evidence>
<gene>
    <name evidence="7" type="ORF">G6Z83_05790</name>
</gene>
<proteinExistence type="predicted"/>
<dbReference type="EC" id="2.7.1.35" evidence="1"/>
<keyword evidence="4 7" id="KW-0418">Kinase</keyword>
<dbReference type="GO" id="GO:0005524">
    <property type="term" value="F:ATP binding"/>
    <property type="evidence" value="ECO:0007669"/>
    <property type="project" value="UniProtKB-KW"/>
</dbReference>
<keyword evidence="3" id="KW-0547">Nucleotide-binding</keyword>
<evidence type="ECO:0000256" key="4">
    <source>
        <dbReference type="ARBA" id="ARBA00022777"/>
    </source>
</evidence>
<dbReference type="InterPro" id="IPR013749">
    <property type="entry name" value="PM/HMP-P_kinase-1"/>
</dbReference>
<evidence type="ECO:0000256" key="5">
    <source>
        <dbReference type="ARBA" id="ARBA00022840"/>
    </source>
</evidence>
<name>A0A6G7B9V9_9LACO</name>